<dbReference type="Proteomes" id="UP000269883">
    <property type="component" value="Chromosome"/>
</dbReference>
<dbReference type="AlphaFoldDB" id="A0A2Z6AWT0"/>
<evidence type="ECO:0000313" key="2">
    <source>
        <dbReference type="EMBL" id="BBD07665.1"/>
    </source>
</evidence>
<organism evidence="2 3">
    <name type="scientific">Desulfovibrio ferrophilus</name>
    <dbReference type="NCBI Taxonomy" id="241368"/>
    <lineage>
        <taxon>Bacteria</taxon>
        <taxon>Pseudomonadati</taxon>
        <taxon>Thermodesulfobacteriota</taxon>
        <taxon>Desulfovibrionia</taxon>
        <taxon>Desulfovibrionales</taxon>
        <taxon>Desulfovibrionaceae</taxon>
        <taxon>Desulfovibrio</taxon>
    </lineage>
</organism>
<dbReference type="GO" id="GO:0009288">
    <property type="term" value="C:bacterial-type flagellum"/>
    <property type="evidence" value="ECO:0007669"/>
    <property type="project" value="InterPro"/>
</dbReference>
<dbReference type="Gene3D" id="1.20.1330.10">
    <property type="entry name" value="f41 fragment of flagellin, N-terminal domain"/>
    <property type="match status" value="2"/>
</dbReference>
<dbReference type="InterPro" id="IPR001029">
    <property type="entry name" value="Flagellin_N"/>
</dbReference>
<keyword evidence="2" id="KW-0282">Flagellum</keyword>
<reference evidence="2 3" key="1">
    <citation type="journal article" date="2018" name="Sci. Adv.">
        <title>Multi-heme cytochromes provide a pathway for survival in energy-limited environments.</title>
        <authorList>
            <person name="Deng X."/>
            <person name="Dohmae N."/>
            <person name="Nealson K.H."/>
            <person name="Hashimoto K."/>
            <person name="Okamoto A."/>
        </authorList>
    </citation>
    <scope>NUCLEOTIDE SEQUENCE [LARGE SCALE GENOMIC DNA]</scope>
    <source>
        <strain evidence="2 3">IS5</strain>
    </source>
</reference>
<keyword evidence="2" id="KW-0969">Cilium</keyword>
<keyword evidence="3" id="KW-1185">Reference proteome</keyword>
<dbReference type="GO" id="GO:0005198">
    <property type="term" value="F:structural molecule activity"/>
    <property type="evidence" value="ECO:0007669"/>
    <property type="project" value="InterPro"/>
</dbReference>
<dbReference type="KEGG" id="dfl:DFE_0939"/>
<dbReference type="InterPro" id="IPR001492">
    <property type="entry name" value="Flagellin"/>
</dbReference>
<dbReference type="PANTHER" id="PTHR42792">
    <property type="entry name" value="FLAGELLIN"/>
    <property type="match status" value="1"/>
</dbReference>
<dbReference type="OrthoDB" id="9758307at2"/>
<dbReference type="SUPFAM" id="SSF64518">
    <property type="entry name" value="Phase 1 flagellin"/>
    <property type="match status" value="1"/>
</dbReference>
<proteinExistence type="predicted"/>
<dbReference type="EMBL" id="AP017378">
    <property type="protein sequence ID" value="BBD07665.1"/>
    <property type="molecule type" value="Genomic_DNA"/>
</dbReference>
<gene>
    <name evidence="2" type="ORF">DFE_0939</name>
</gene>
<name>A0A2Z6AWT0_9BACT</name>
<keyword evidence="2" id="KW-0966">Cell projection</keyword>
<evidence type="ECO:0000313" key="3">
    <source>
        <dbReference type="Proteomes" id="UP000269883"/>
    </source>
</evidence>
<accession>A0A2Z6AWT0</accession>
<protein>
    <submittedName>
        <fullName evidence="2">Flagellar hook-associated protein 3</fullName>
    </submittedName>
</protein>
<feature type="domain" description="Flagellin N-terminal" evidence="1">
    <location>
        <begin position="13"/>
        <end position="140"/>
    </location>
</feature>
<dbReference type="RefSeq" id="WP_126377117.1">
    <property type="nucleotide sequence ID" value="NZ_AP017378.1"/>
</dbReference>
<dbReference type="PANTHER" id="PTHR42792:SF1">
    <property type="entry name" value="FLAGELLAR HOOK-ASSOCIATED PROTEIN 3"/>
    <property type="match status" value="1"/>
</dbReference>
<sequence length="497" mass="52215">MRVSNSMIWGSVISSTNKALSDYYALSEQNSTMKKVNSPSDDASATGSLLNLRDSLSALEQYQENIDTAAGYLSSADDALTTMSDLITYVMELAEQGATGTLSEAQRESLGEQVVEYYEEMISVANTEFMDDSIFAGQQTDVDTYAMGLGADVTSGTMTEADILTITGDTDHVYQVEFLGADTVGATASGDVDYQYSTDGGETWTIATLAMGDTTLDFGGVQVELADGTVVSDESDAAGASAFVIRPAAIYQGDDADGAEVMQYGSSSLTIEAEGSFSSKIAVRIDTGGDVTTDTIEYSYSTDGGSTWVEGNQADDGLLTVPGGTLSLQPDGGTTVAAGEQFVISPHTADIELSITDSSTITINNVGKDIFGGLYQAPGEDYATAEDEPNLFETVGELVGALSTNDQDAIAACLEKLSNAQEVVTSAAADVGAREQRLTAAEYTLEIRSGNQTSQLSDIEDVDIITLSVQLEAAEAVYTSVVETSTNIMQLSLINYI</sequence>
<dbReference type="Pfam" id="PF00669">
    <property type="entry name" value="Flagellin_N"/>
    <property type="match status" value="1"/>
</dbReference>
<evidence type="ECO:0000259" key="1">
    <source>
        <dbReference type="Pfam" id="PF00669"/>
    </source>
</evidence>